<sequence>MMWPEEIYQRIEGKDWRHIWVVGDIHGCFFNVNEKVT</sequence>
<name>A0A3S4G1D4_SALER</name>
<evidence type="ECO:0000313" key="2">
    <source>
        <dbReference type="Proteomes" id="UP000275676"/>
    </source>
</evidence>
<reference evidence="1 2" key="1">
    <citation type="submission" date="2018-12" db="EMBL/GenBank/DDBJ databases">
        <authorList>
            <consortium name="Pathogen Informatics"/>
        </authorList>
    </citation>
    <scope>NUCLEOTIDE SEQUENCE [LARGE SCALE GENOMIC DNA]</scope>
    <source>
        <strain evidence="1 2">NCTC10047</strain>
    </source>
</reference>
<organism evidence="1 2">
    <name type="scientific">Salmonella enterica subsp. arizonae</name>
    <dbReference type="NCBI Taxonomy" id="59203"/>
    <lineage>
        <taxon>Bacteria</taxon>
        <taxon>Pseudomonadati</taxon>
        <taxon>Pseudomonadota</taxon>
        <taxon>Gammaproteobacteria</taxon>
        <taxon>Enterobacterales</taxon>
        <taxon>Enterobacteriaceae</taxon>
        <taxon>Salmonella</taxon>
    </lineage>
</organism>
<accession>A0A3S4G1D4</accession>
<keyword evidence="1" id="KW-0378">Hydrolase</keyword>
<dbReference type="SUPFAM" id="SSF56300">
    <property type="entry name" value="Metallo-dependent phosphatases"/>
    <property type="match status" value="1"/>
</dbReference>
<gene>
    <name evidence="1" type="primary">pphA_1</name>
    <name evidence="1" type="ORF">NCTC10047_02538</name>
</gene>
<dbReference type="EMBL" id="LR134156">
    <property type="protein sequence ID" value="VEA76645.1"/>
    <property type="molecule type" value="Genomic_DNA"/>
</dbReference>
<proteinExistence type="predicted"/>
<protein>
    <submittedName>
        <fullName evidence="1">Serine/threonine protein phosphatase 1</fullName>
        <ecNumber evidence="1">3.1.3.16</ecNumber>
    </submittedName>
</protein>
<evidence type="ECO:0000313" key="1">
    <source>
        <dbReference type="EMBL" id="VEA76645.1"/>
    </source>
</evidence>
<dbReference type="GO" id="GO:0004722">
    <property type="term" value="F:protein serine/threonine phosphatase activity"/>
    <property type="evidence" value="ECO:0007669"/>
    <property type="project" value="UniProtKB-EC"/>
</dbReference>
<dbReference type="Proteomes" id="UP000275676">
    <property type="component" value="Chromosome"/>
</dbReference>
<dbReference type="EC" id="3.1.3.16" evidence="1"/>
<dbReference type="AlphaFoldDB" id="A0A3S4G1D4"/>
<dbReference type="InterPro" id="IPR029052">
    <property type="entry name" value="Metallo-depent_PP-like"/>
</dbReference>